<proteinExistence type="predicted"/>
<dbReference type="Gene3D" id="3.60.160.10">
    <property type="entry name" value="Mitochondrial biogenesis AIM24"/>
    <property type="match status" value="1"/>
</dbReference>
<dbReference type="InterPro" id="IPR002838">
    <property type="entry name" value="AIM24"/>
</dbReference>
<gene>
    <name evidence="1" type="ORF">BJBARM5_0538</name>
</gene>
<dbReference type="NCBIfam" id="TIGR00266">
    <property type="entry name" value="TIGR00266 family protein"/>
    <property type="match status" value="1"/>
</dbReference>
<name>D6GVM5_PARA5</name>
<dbReference type="AlphaFoldDB" id="D6GVM5"/>
<sequence>MVNFTEVGKEIQYIQATLNEGESIMCEGGHMIFKSPDIKMETQSGGIFSALSRAMAGSSVFLLKLDGPGVVAFSGFLPGEIINIPLQGKGIIAEFNSFLCMDSTVTYSAKFAGTWAGLLGGEGLFLERFSGNGNVFLHCHGQPIEFSLKEGESIDVEASHVLAFEDTAQYSIKRVGGVKTMLLAGMEGEGFFFATITGPGKVWLHSISLAQLAMKMGNRR</sequence>
<reference evidence="1 2" key="1">
    <citation type="journal article" date="2010" name="Proc. Natl. Acad. Sci. U.S.A.">
        <title>Enigmatic, ultrasmall, uncultivated Archaea.</title>
        <authorList>
            <person name="Baker B.J."/>
            <person name="Comolli L.R."/>
            <person name="Dick G.J."/>
            <person name="Hauser L.J."/>
            <person name="Hyatt D."/>
            <person name="Dill B.D."/>
            <person name="Land M.L."/>
            <person name="Verberkmoes N.C."/>
            <person name="Hettich R.L."/>
            <person name="Banfield J.F."/>
        </authorList>
    </citation>
    <scope>NUCLEOTIDE SEQUENCE [LARGE SCALE GENOMIC DNA]</scope>
</reference>
<organism evidence="1 2">
    <name type="scientific">Candidatus Parvarchaeum acidophilus ARMAN-5</name>
    <dbReference type="NCBI Taxonomy" id="662762"/>
    <lineage>
        <taxon>Archaea</taxon>
        <taxon>Candidatus Parvarchaeota</taxon>
        <taxon>Candidatus Parvarchaeum</taxon>
    </lineage>
</organism>
<evidence type="ECO:0000313" key="2">
    <source>
        <dbReference type="Proteomes" id="UP000009376"/>
    </source>
</evidence>
<dbReference type="SUPFAM" id="SSF51219">
    <property type="entry name" value="TRAP-like"/>
    <property type="match status" value="1"/>
</dbReference>
<dbReference type="InterPro" id="IPR036983">
    <property type="entry name" value="AIM24_sf"/>
</dbReference>
<accession>D6GVM5</accession>
<evidence type="ECO:0000313" key="1">
    <source>
        <dbReference type="EMBL" id="EFD92765.1"/>
    </source>
</evidence>
<dbReference type="PANTHER" id="PTHR43657">
    <property type="entry name" value="TRYPTOPHAN RNA-BINDING ATTENUATOR PROTEIN-LIKE PROTEIN"/>
    <property type="match status" value="1"/>
</dbReference>
<dbReference type="EMBL" id="GG745554">
    <property type="protein sequence ID" value="EFD92765.1"/>
    <property type="molecule type" value="Genomic_DNA"/>
</dbReference>
<dbReference type="InterPro" id="IPR016031">
    <property type="entry name" value="Trp_RNA-bd_attenuator-like_dom"/>
</dbReference>
<dbReference type="Proteomes" id="UP000009376">
    <property type="component" value="Unassembled WGS sequence"/>
</dbReference>
<evidence type="ECO:0008006" key="3">
    <source>
        <dbReference type="Google" id="ProtNLM"/>
    </source>
</evidence>
<dbReference type="PANTHER" id="PTHR43657:SF1">
    <property type="entry name" value="ALTERED INHERITANCE OF MITOCHONDRIA PROTEIN 24, MITOCHONDRIAL"/>
    <property type="match status" value="1"/>
</dbReference>
<dbReference type="Pfam" id="PF01987">
    <property type="entry name" value="AIM24"/>
    <property type="match status" value="1"/>
</dbReference>
<protein>
    <recommendedName>
        <fullName evidence="3">TIGR00266 family protein</fullName>
    </recommendedName>
</protein>